<dbReference type="NCBIfam" id="NF045510">
    <property type="entry name" value="4Cys_prefix_kin"/>
    <property type="match status" value="1"/>
</dbReference>
<keyword evidence="6" id="KW-0808">Transferase</keyword>
<dbReference type="OrthoDB" id="500858at2"/>
<dbReference type="Pfam" id="PF00400">
    <property type="entry name" value="WD40"/>
    <property type="match status" value="7"/>
</dbReference>
<reference evidence="6" key="1">
    <citation type="submission" date="2006-06" db="EMBL/GenBank/DDBJ databases">
        <title>Complete sequence of Trichodesmium erythraeum IMS101.</title>
        <authorList>
            <consortium name="US DOE Joint Genome Institute"/>
            <person name="Copeland A."/>
            <person name="Lucas S."/>
            <person name="Lapidus A."/>
            <person name="Barry K."/>
            <person name="Detter J.C."/>
            <person name="Glavina del Rio T."/>
            <person name="Hammon N."/>
            <person name="Israni S."/>
            <person name="Dalin E."/>
            <person name="Tice H."/>
            <person name="Pitluck S."/>
            <person name="Kiss H."/>
            <person name="Munk A.C."/>
            <person name="Brettin T."/>
            <person name="Bruce D."/>
            <person name="Han C."/>
            <person name="Tapia R."/>
            <person name="Gilna P."/>
            <person name="Schmutz J."/>
            <person name="Larimer F."/>
            <person name="Land M."/>
            <person name="Hauser L."/>
            <person name="Kyrpides N."/>
            <person name="Kim E."/>
            <person name="Richardson P."/>
        </authorList>
    </citation>
    <scope>NUCLEOTIDE SEQUENCE [LARGE SCALE GENOMIC DNA]</scope>
    <source>
        <strain evidence="6">IMS101</strain>
    </source>
</reference>
<keyword evidence="4" id="KW-0067">ATP-binding</keyword>
<dbReference type="InterPro" id="IPR011009">
    <property type="entry name" value="Kinase-like_dom_sf"/>
</dbReference>
<dbReference type="RefSeq" id="WP_011611648.1">
    <property type="nucleotide sequence ID" value="NC_008312.1"/>
</dbReference>
<dbReference type="GO" id="GO:0004674">
    <property type="term" value="F:protein serine/threonine kinase activity"/>
    <property type="evidence" value="ECO:0007669"/>
    <property type="project" value="UniProtKB-KW"/>
</dbReference>
<feature type="repeat" description="WD" evidence="3">
    <location>
        <begin position="435"/>
        <end position="476"/>
    </location>
</feature>
<name>Q113P7_TRIEI</name>
<dbReference type="EMBL" id="CP000393">
    <property type="protein sequence ID" value="ABG51277.1"/>
    <property type="molecule type" value="Genomic_DNA"/>
</dbReference>
<dbReference type="PANTHER" id="PTHR44019">
    <property type="entry name" value="WD REPEAT-CONTAINING PROTEIN 55"/>
    <property type="match status" value="1"/>
</dbReference>
<dbReference type="SUPFAM" id="SSF50978">
    <property type="entry name" value="WD40 repeat-like"/>
    <property type="match status" value="1"/>
</dbReference>
<dbReference type="CDD" id="cd14014">
    <property type="entry name" value="STKc_PknB_like"/>
    <property type="match status" value="1"/>
</dbReference>
<dbReference type="PRINTS" id="PR00320">
    <property type="entry name" value="GPROTEINBRPT"/>
</dbReference>
<dbReference type="Gene3D" id="1.10.510.10">
    <property type="entry name" value="Transferase(Phosphotransferase) domain 1"/>
    <property type="match status" value="1"/>
</dbReference>
<feature type="domain" description="Protein kinase" evidence="5">
    <location>
        <begin position="34"/>
        <end position="304"/>
    </location>
</feature>
<dbReference type="eggNOG" id="COG0515">
    <property type="taxonomic scope" value="Bacteria"/>
</dbReference>
<dbReference type="SMART" id="SM00220">
    <property type="entry name" value="S_TKc"/>
    <property type="match status" value="1"/>
</dbReference>
<dbReference type="Pfam" id="PF00069">
    <property type="entry name" value="Pkinase"/>
    <property type="match status" value="1"/>
</dbReference>
<organism evidence="6">
    <name type="scientific">Trichodesmium erythraeum (strain IMS101)</name>
    <dbReference type="NCBI Taxonomy" id="203124"/>
    <lineage>
        <taxon>Bacteria</taxon>
        <taxon>Bacillati</taxon>
        <taxon>Cyanobacteriota</taxon>
        <taxon>Cyanophyceae</taxon>
        <taxon>Oscillatoriophycideae</taxon>
        <taxon>Oscillatoriales</taxon>
        <taxon>Microcoleaceae</taxon>
        <taxon>Trichodesmium</taxon>
    </lineage>
</organism>
<keyword evidence="2" id="KW-0677">Repeat</keyword>
<evidence type="ECO:0000256" key="1">
    <source>
        <dbReference type="ARBA" id="ARBA00022574"/>
    </source>
</evidence>
<dbReference type="PROSITE" id="PS50294">
    <property type="entry name" value="WD_REPEATS_REGION"/>
    <property type="match status" value="6"/>
</dbReference>
<keyword evidence="1 3" id="KW-0853">WD repeat</keyword>
<dbReference type="PROSITE" id="PS50082">
    <property type="entry name" value="WD_REPEATS_2"/>
    <property type="match status" value="6"/>
</dbReference>
<dbReference type="STRING" id="203124.Tery_2033"/>
<dbReference type="PANTHER" id="PTHR44019:SF8">
    <property type="entry name" value="POC1 CENTRIOLAR PROTEIN HOMOLOG"/>
    <property type="match status" value="1"/>
</dbReference>
<keyword evidence="4" id="KW-0547">Nucleotide-binding</keyword>
<dbReference type="InterPro" id="IPR015943">
    <property type="entry name" value="WD40/YVTN_repeat-like_dom_sf"/>
</dbReference>
<dbReference type="CDD" id="cd00200">
    <property type="entry name" value="WD40"/>
    <property type="match status" value="1"/>
</dbReference>
<dbReference type="eggNOG" id="COG2319">
    <property type="taxonomic scope" value="Bacteria"/>
</dbReference>
<evidence type="ECO:0000313" key="6">
    <source>
        <dbReference type="EMBL" id="ABG51277.1"/>
    </source>
</evidence>
<keyword evidence="6" id="KW-0418">Kinase</keyword>
<feature type="repeat" description="WD" evidence="3">
    <location>
        <begin position="527"/>
        <end position="568"/>
    </location>
</feature>
<dbReference type="AlphaFoldDB" id="Q113P7"/>
<dbReference type="InterPro" id="IPR001680">
    <property type="entry name" value="WD40_rpt"/>
</dbReference>
<evidence type="ECO:0000256" key="2">
    <source>
        <dbReference type="ARBA" id="ARBA00022737"/>
    </source>
</evidence>
<protein>
    <submittedName>
        <fullName evidence="6">Serine/threonine protein kinase with WD40 repeats</fullName>
    </submittedName>
</protein>
<accession>Q113P7</accession>
<dbReference type="SUPFAM" id="SSF56112">
    <property type="entry name" value="Protein kinase-like (PK-like)"/>
    <property type="match status" value="1"/>
</dbReference>
<evidence type="ECO:0000256" key="3">
    <source>
        <dbReference type="PROSITE-ProRule" id="PRU00221"/>
    </source>
</evidence>
<dbReference type="InterPro" id="IPR050505">
    <property type="entry name" value="WDR55/POC1"/>
</dbReference>
<dbReference type="InterPro" id="IPR017441">
    <property type="entry name" value="Protein_kinase_ATP_BS"/>
</dbReference>
<evidence type="ECO:0000259" key="5">
    <source>
        <dbReference type="PROSITE" id="PS50011"/>
    </source>
</evidence>
<dbReference type="KEGG" id="ter:Tery_2033"/>
<dbReference type="PROSITE" id="PS00678">
    <property type="entry name" value="WD_REPEATS_1"/>
    <property type="match status" value="4"/>
</dbReference>
<feature type="repeat" description="WD" evidence="3">
    <location>
        <begin position="662"/>
        <end position="703"/>
    </location>
</feature>
<feature type="repeat" description="WD" evidence="3">
    <location>
        <begin position="477"/>
        <end position="518"/>
    </location>
</feature>
<keyword evidence="6" id="KW-0723">Serine/threonine-protein kinase</keyword>
<dbReference type="SMART" id="SM00320">
    <property type="entry name" value="WD40"/>
    <property type="match status" value="7"/>
</dbReference>
<feature type="repeat" description="WD" evidence="3">
    <location>
        <begin position="620"/>
        <end position="661"/>
    </location>
</feature>
<feature type="binding site" evidence="4">
    <location>
        <position position="64"/>
    </location>
    <ligand>
        <name>ATP</name>
        <dbReference type="ChEBI" id="CHEBI:30616"/>
    </ligand>
</feature>
<dbReference type="InterPro" id="IPR036322">
    <property type="entry name" value="WD40_repeat_dom_sf"/>
</dbReference>
<feature type="repeat" description="WD" evidence="3">
    <location>
        <begin position="710"/>
        <end position="733"/>
    </location>
</feature>
<dbReference type="PROSITE" id="PS00107">
    <property type="entry name" value="PROTEIN_KINASE_ATP"/>
    <property type="match status" value="1"/>
</dbReference>
<dbReference type="GO" id="GO:0005524">
    <property type="term" value="F:ATP binding"/>
    <property type="evidence" value="ECO:0007669"/>
    <property type="project" value="UniProtKB-UniRule"/>
</dbReference>
<sequence length="733" mass="82752">MSYCFNLNCQKPQNPNDVKFCQNCGSKLLLRGHYQGIKPIGNGSFGRTLLAVDLDRFNTPCVVKQLAPKNNNLLSNNKVLELFKREAKQLLKLGKHPQIPTFYAYFEEDENLYLVEELITGKNLLQELESEGAFSEKKIWKILYEILPLLKFIHENKVIHRDIKPENILRVDGVNSLKVGENQKDQLVLIDFGVSKFSSEVDYDKIGTITGTLGYSPIEQIRGGKAYPASDLYSLGMTCIHLLTEVPPNQLFDSFSGELIWRSHLIKKGKNISDRLGKILDKLVKDLVKERYQSATEVLIEIAIVSTQNDNQIPQINQLNLSEKKYLEKSQKFQKNPQKESPVDVILQVEINSCKNQKKLSELGDYRLKERYSNNGDSYQEITEKLSYNHYLQYNSKLLDNVIEFEHKKANFVPKKTKIRNYVELSQLWKTVQIIKDNTAPINTIAIDTQDLILVSGSDDKKIRLWNLQTGQLLHKFLGHTAEVYAIAISVDGRRIISAGDDRTILVWNLQKKTIADRFYSYSGSPYSHRYGAIFSVAISPNCETIASGSADQTVKIWNQRNGELLYKLHEHLDRVFCVTYSKVNNICTEKNSNDILASCSADGAIKIWQVGCCQSLRTLRGHSGDVYSVAFSSDGKAIASGGEDKTIRLWDVGTGELVNIFEGHSRAVLSVAISPDDQILASGSIDGTVKLWNLRTGKLLDSLCGYHPVQFSPNGKILVSGGEEGRILIWRF</sequence>
<proteinExistence type="predicted"/>
<dbReference type="InterPro" id="IPR019775">
    <property type="entry name" value="WD40_repeat_CS"/>
</dbReference>
<dbReference type="PROSITE" id="PS50011">
    <property type="entry name" value="PROTEIN_KINASE_DOM"/>
    <property type="match status" value="1"/>
</dbReference>
<dbReference type="InterPro" id="IPR000719">
    <property type="entry name" value="Prot_kinase_dom"/>
</dbReference>
<dbReference type="InterPro" id="IPR020472">
    <property type="entry name" value="WD40_PAC1"/>
</dbReference>
<dbReference type="HOGENOM" id="CLU_000288_135_4_3"/>
<gene>
    <name evidence="6" type="ordered locus">Tery_2033</name>
</gene>
<evidence type="ECO:0000256" key="4">
    <source>
        <dbReference type="PROSITE-ProRule" id="PRU10141"/>
    </source>
</evidence>
<dbReference type="Gene3D" id="2.130.10.10">
    <property type="entry name" value="YVTN repeat-like/Quinoprotein amine dehydrogenase"/>
    <property type="match status" value="3"/>
</dbReference>